<reference evidence="1" key="1">
    <citation type="submission" date="2009-07" db="EMBL/GenBank/DDBJ databases">
        <authorList>
            <person name="Weinstock G."/>
            <person name="Sodergren E."/>
            <person name="Clifton S."/>
            <person name="Fulton L."/>
            <person name="Fulton B."/>
            <person name="Courtney L."/>
            <person name="Fronick C."/>
            <person name="Harrison M."/>
            <person name="Strong C."/>
            <person name="Farmer C."/>
            <person name="Delahaunty K."/>
            <person name="Markovic C."/>
            <person name="Hall O."/>
            <person name="Minx P."/>
            <person name="Tomlinson C."/>
            <person name="Mitreva M."/>
            <person name="Nelson J."/>
            <person name="Hou S."/>
            <person name="Wollam A."/>
            <person name="Pepin K.H."/>
            <person name="Johnson M."/>
            <person name="Bhonagiri V."/>
            <person name="Nash W.E."/>
            <person name="Warren W."/>
            <person name="Chinwalla A."/>
            <person name="Mardis E.R."/>
            <person name="Wilson R.K."/>
        </authorList>
    </citation>
    <scope>NUCLEOTIDE SEQUENCE [LARGE SCALE GENOMIC DNA]</scope>
    <source>
        <strain evidence="1">DSM 14469</strain>
    </source>
</reference>
<evidence type="ECO:0000313" key="1">
    <source>
        <dbReference type="EMBL" id="EET59465.1"/>
    </source>
</evidence>
<proteinExistence type="predicted"/>
<comment type="caution">
    <text evidence="1">The sequence shown here is derived from an EMBL/GenBank/DDBJ whole genome shotgun (WGS) entry which is preliminary data.</text>
</comment>
<dbReference type="Proteomes" id="UP000005561">
    <property type="component" value="Unassembled WGS sequence"/>
</dbReference>
<dbReference type="STRING" id="168384.SAMN05660368_02989"/>
<dbReference type="SUPFAM" id="SSF56672">
    <property type="entry name" value="DNA/RNA polymerases"/>
    <property type="match status" value="1"/>
</dbReference>
<keyword evidence="2" id="KW-1185">Reference proteome</keyword>
<dbReference type="CDD" id="cd01646">
    <property type="entry name" value="RT_Bac_retron_I"/>
    <property type="match status" value="1"/>
</dbReference>
<dbReference type="EMBL" id="ACCL02000018">
    <property type="protein sequence ID" value="EET59465.1"/>
    <property type="molecule type" value="Genomic_DNA"/>
</dbReference>
<dbReference type="eggNOG" id="COG3344">
    <property type="taxonomic scope" value="Bacteria"/>
</dbReference>
<dbReference type="AlphaFoldDB" id="C6LIS6"/>
<sequence>MKRYLKDYCLTIEDVEIGIFAYLKNKWKRKDVSYFLAEYCIQGGEDIHEAARRCRELARKAATRHFLYETIQKIAYSLFMEIEERRIVLKPIEYQLRLDKSSNKIREIGISSVKQQIYDYVAVTVCKEMFMAKIGYYQCASISKKGQVFGKTSIEKWLKTDSKNCRYYYKCDIRKYYPSVDKTKLKGLLSRDIKNEDILYLIFTLLDTYKDGLCIGSYLSQYLANYYLSYAYHFVAEQSYSVRRTKDGTSIRVNNTKHQLYYMDDIIMFSSSKKLLQRGVSDFEDYISDELYLSIKEGAGIHDTRTESIDMMGYQISPDYTIMRKRIYDRVFRVMLRGKRKRHMEKFSVHFSRKVLAYHGYAKNSNLYAFRNRLKIDDTVNEARKVVQEYDKNHIHRQAG</sequence>
<dbReference type="RefSeq" id="WP_006863325.1">
    <property type="nucleotide sequence ID" value="NZ_ACCL02000018.1"/>
</dbReference>
<name>C6LIS6_9FIRM</name>
<accession>C6LIS6</accession>
<organism evidence="1 2">
    <name type="scientific">Marvinbryantia formatexigens DSM 14469</name>
    <dbReference type="NCBI Taxonomy" id="478749"/>
    <lineage>
        <taxon>Bacteria</taxon>
        <taxon>Bacillati</taxon>
        <taxon>Bacillota</taxon>
        <taxon>Clostridia</taxon>
        <taxon>Lachnospirales</taxon>
        <taxon>Lachnospiraceae</taxon>
        <taxon>Marvinbryantia</taxon>
    </lineage>
</organism>
<evidence type="ECO:0000313" key="2">
    <source>
        <dbReference type="Proteomes" id="UP000005561"/>
    </source>
</evidence>
<gene>
    <name evidence="1" type="ORF">BRYFOR_08556</name>
</gene>
<protein>
    <recommendedName>
        <fullName evidence="3">Reverse transcriptase domain-containing protein</fullName>
    </recommendedName>
</protein>
<evidence type="ECO:0008006" key="3">
    <source>
        <dbReference type="Google" id="ProtNLM"/>
    </source>
</evidence>
<dbReference type="InterPro" id="IPR043502">
    <property type="entry name" value="DNA/RNA_pol_sf"/>
</dbReference>
<dbReference type="OrthoDB" id="9788687at2"/>